<gene>
    <name evidence="1" type="ORF">HPB50_011160</name>
</gene>
<reference evidence="1" key="1">
    <citation type="submission" date="2020-05" db="EMBL/GenBank/DDBJ databases">
        <title>Large-scale comparative analyses of tick genomes elucidate their genetic diversity and vector capacities.</title>
        <authorList>
            <person name="Jia N."/>
            <person name="Wang J."/>
            <person name="Shi W."/>
            <person name="Du L."/>
            <person name="Sun Y."/>
            <person name="Zhan W."/>
            <person name="Jiang J."/>
            <person name="Wang Q."/>
            <person name="Zhang B."/>
            <person name="Ji P."/>
            <person name="Sakyi L.B."/>
            <person name="Cui X."/>
            <person name="Yuan T."/>
            <person name="Jiang B."/>
            <person name="Yang W."/>
            <person name="Lam T.T.-Y."/>
            <person name="Chang Q."/>
            <person name="Ding S."/>
            <person name="Wang X."/>
            <person name="Zhu J."/>
            <person name="Ruan X."/>
            <person name="Zhao L."/>
            <person name="Wei J."/>
            <person name="Que T."/>
            <person name="Du C."/>
            <person name="Cheng J."/>
            <person name="Dai P."/>
            <person name="Han X."/>
            <person name="Huang E."/>
            <person name="Gao Y."/>
            <person name="Liu J."/>
            <person name="Shao H."/>
            <person name="Ye R."/>
            <person name="Li L."/>
            <person name="Wei W."/>
            <person name="Wang X."/>
            <person name="Wang C."/>
            <person name="Yang T."/>
            <person name="Huo Q."/>
            <person name="Li W."/>
            <person name="Guo W."/>
            <person name="Chen H."/>
            <person name="Zhou L."/>
            <person name="Ni X."/>
            <person name="Tian J."/>
            <person name="Zhou Y."/>
            <person name="Sheng Y."/>
            <person name="Liu T."/>
            <person name="Pan Y."/>
            <person name="Xia L."/>
            <person name="Li J."/>
            <person name="Zhao F."/>
            <person name="Cao W."/>
        </authorList>
    </citation>
    <scope>NUCLEOTIDE SEQUENCE</scope>
    <source>
        <strain evidence="1">Hyas-2018</strain>
    </source>
</reference>
<evidence type="ECO:0000313" key="2">
    <source>
        <dbReference type="Proteomes" id="UP000821845"/>
    </source>
</evidence>
<name>A0ACB7TFS7_HYAAI</name>
<comment type="caution">
    <text evidence="1">The sequence shown here is derived from an EMBL/GenBank/DDBJ whole genome shotgun (WGS) entry which is preliminary data.</text>
</comment>
<keyword evidence="2" id="KW-1185">Reference proteome</keyword>
<organism evidence="1 2">
    <name type="scientific">Hyalomma asiaticum</name>
    <name type="common">Tick</name>
    <dbReference type="NCBI Taxonomy" id="266040"/>
    <lineage>
        <taxon>Eukaryota</taxon>
        <taxon>Metazoa</taxon>
        <taxon>Ecdysozoa</taxon>
        <taxon>Arthropoda</taxon>
        <taxon>Chelicerata</taxon>
        <taxon>Arachnida</taxon>
        <taxon>Acari</taxon>
        <taxon>Parasitiformes</taxon>
        <taxon>Ixodida</taxon>
        <taxon>Ixodoidea</taxon>
        <taxon>Ixodidae</taxon>
        <taxon>Hyalomminae</taxon>
        <taxon>Hyalomma</taxon>
    </lineage>
</organism>
<dbReference type="Proteomes" id="UP000821845">
    <property type="component" value="Chromosome 1"/>
</dbReference>
<protein>
    <submittedName>
        <fullName evidence="1">Uncharacterized protein</fullName>
    </submittedName>
</protein>
<evidence type="ECO:0000313" key="1">
    <source>
        <dbReference type="EMBL" id="KAH6946021.1"/>
    </source>
</evidence>
<sequence>MQRLTKIQQLSSTDTLLAGPHFSLTAGTSGSVLPTPSDATNLGQTALSQPAAFLNCTHTTGHIPTTFAVSDAGSSGSTAMTQPEIVATRSTTAKLCAARHANNLGNTSMSQSATGYLGTRVIYSHTAAGCKEQCVYSEAGNAR</sequence>
<proteinExistence type="predicted"/>
<accession>A0ACB7TFS7</accession>
<dbReference type="EMBL" id="CM023481">
    <property type="protein sequence ID" value="KAH6946021.1"/>
    <property type="molecule type" value="Genomic_DNA"/>
</dbReference>